<protein>
    <recommendedName>
        <fullName evidence="13">Ion transport domain-containing protein</fullName>
    </recommendedName>
</protein>
<accession>A0A074M262</accession>
<dbReference type="InterPro" id="IPR028325">
    <property type="entry name" value="VG_K_chnl"/>
</dbReference>
<feature type="coiled-coil region" evidence="11">
    <location>
        <begin position="240"/>
        <end position="281"/>
    </location>
</feature>
<comment type="caution">
    <text evidence="14">The sequence shown here is derived from an EMBL/GenBank/DDBJ whole genome shotgun (WGS) entry which is preliminary data.</text>
</comment>
<evidence type="ECO:0000259" key="13">
    <source>
        <dbReference type="Pfam" id="PF00520"/>
    </source>
</evidence>
<keyword evidence="15" id="KW-1185">Reference proteome</keyword>
<feature type="transmembrane region" description="Helical" evidence="12">
    <location>
        <begin position="21"/>
        <end position="40"/>
    </location>
</feature>
<feature type="transmembrane region" description="Helical" evidence="12">
    <location>
        <begin position="154"/>
        <end position="175"/>
    </location>
</feature>
<keyword evidence="9 12" id="KW-0472">Membrane</keyword>
<feature type="transmembrane region" description="Helical" evidence="12">
    <location>
        <begin position="52"/>
        <end position="74"/>
    </location>
</feature>
<evidence type="ECO:0000256" key="8">
    <source>
        <dbReference type="ARBA" id="ARBA00023065"/>
    </source>
</evidence>
<name>A0A074M262_ERYLO</name>
<evidence type="ECO:0000256" key="6">
    <source>
        <dbReference type="ARBA" id="ARBA00022958"/>
    </source>
</evidence>
<keyword evidence="7 12" id="KW-1133">Transmembrane helix</keyword>
<feature type="domain" description="Ion transport" evidence="13">
    <location>
        <begin position="22"/>
        <end position="245"/>
    </location>
</feature>
<evidence type="ECO:0000256" key="1">
    <source>
        <dbReference type="ARBA" id="ARBA00004141"/>
    </source>
</evidence>
<evidence type="ECO:0000313" key="14">
    <source>
        <dbReference type="EMBL" id="KEO88571.1"/>
    </source>
</evidence>
<keyword evidence="3" id="KW-0633">Potassium transport</keyword>
<dbReference type="eggNOG" id="COG0664">
    <property type="taxonomic scope" value="Bacteria"/>
</dbReference>
<evidence type="ECO:0000256" key="10">
    <source>
        <dbReference type="ARBA" id="ARBA00023303"/>
    </source>
</evidence>
<evidence type="ECO:0000256" key="12">
    <source>
        <dbReference type="SAM" id="Phobius"/>
    </source>
</evidence>
<dbReference type="Gene3D" id="1.10.287.70">
    <property type="match status" value="1"/>
</dbReference>
<dbReference type="EMBL" id="JMIW01000009">
    <property type="protein sequence ID" value="KEO88571.1"/>
    <property type="molecule type" value="Genomic_DNA"/>
</dbReference>
<sequence>MRAKLYEQLFVGAHPDGRLTVLNRLLIVTIILAVLGAALGTEPELSDGTHRALLIAELVFGTIFLGEYVARVYAAAEAPGEGSAWSKRWAFMRSWLGIVDLIVVVATLAPLIAGDAAVLRVIRLFRVIAVMKFGRFNQAIQSVWRAIADRGDDLIVTAALAFVFVLTGATLLHVVEGHIQPEPFGSIPRALWWAVITLTTVGYGDAYPITIVGKIIGGLLAMSGVAFVAMPTGIIAAAFSDAMQERRDQKIQEMREHLERLDEIDENVVAKLEQLERASHKPPE</sequence>
<evidence type="ECO:0000256" key="2">
    <source>
        <dbReference type="ARBA" id="ARBA00022448"/>
    </source>
</evidence>
<evidence type="ECO:0000256" key="3">
    <source>
        <dbReference type="ARBA" id="ARBA00022538"/>
    </source>
</evidence>
<dbReference type="GO" id="GO:0001508">
    <property type="term" value="P:action potential"/>
    <property type="evidence" value="ECO:0007669"/>
    <property type="project" value="TreeGrafter"/>
</dbReference>
<evidence type="ECO:0000313" key="15">
    <source>
        <dbReference type="Proteomes" id="UP000027647"/>
    </source>
</evidence>
<evidence type="ECO:0000256" key="4">
    <source>
        <dbReference type="ARBA" id="ARBA00022692"/>
    </source>
</evidence>
<keyword evidence="4 12" id="KW-0812">Transmembrane</keyword>
<feature type="transmembrane region" description="Helical" evidence="12">
    <location>
        <begin position="95"/>
        <end position="113"/>
    </location>
</feature>
<feature type="transmembrane region" description="Helical" evidence="12">
    <location>
        <begin position="187"/>
        <end position="203"/>
    </location>
</feature>
<evidence type="ECO:0000256" key="7">
    <source>
        <dbReference type="ARBA" id="ARBA00022989"/>
    </source>
</evidence>
<dbReference type="Pfam" id="PF00520">
    <property type="entry name" value="Ion_trans"/>
    <property type="match status" value="1"/>
</dbReference>
<dbReference type="PRINTS" id="PR00169">
    <property type="entry name" value="KCHANNEL"/>
</dbReference>
<keyword evidence="8" id="KW-0406">Ion transport</keyword>
<dbReference type="InterPro" id="IPR005821">
    <property type="entry name" value="Ion_trans_dom"/>
</dbReference>
<dbReference type="GO" id="GO:0008076">
    <property type="term" value="C:voltage-gated potassium channel complex"/>
    <property type="evidence" value="ECO:0007669"/>
    <property type="project" value="InterPro"/>
</dbReference>
<keyword evidence="5" id="KW-0631">Potassium channel</keyword>
<feature type="transmembrane region" description="Helical" evidence="12">
    <location>
        <begin position="215"/>
        <end position="239"/>
    </location>
</feature>
<keyword evidence="6" id="KW-0630">Potassium</keyword>
<dbReference type="GO" id="GO:0005249">
    <property type="term" value="F:voltage-gated potassium channel activity"/>
    <property type="evidence" value="ECO:0007669"/>
    <property type="project" value="InterPro"/>
</dbReference>
<keyword evidence="10" id="KW-0407">Ion channel</keyword>
<dbReference type="Proteomes" id="UP000027647">
    <property type="component" value="Unassembled WGS sequence"/>
</dbReference>
<evidence type="ECO:0000256" key="9">
    <source>
        <dbReference type="ARBA" id="ARBA00023136"/>
    </source>
</evidence>
<dbReference type="AlphaFoldDB" id="A0A074M262"/>
<evidence type="ECO:0000256" key="5">
    <source>
        <dbReference type="ARBA" id="ARBA00022826"/>
    </source>
</evidence>
<organism evidence="14 15">
    <name type="scientific">Erythrobacter longus</name>
    <dbReference type="NCBI Taxonomy" id="1044"/>
    <lineage>
        <taxon>Bacteria</taxon>
        <taxon>Pseudomonadati</taxon>
        <taxon>Pseudomonadota</taxon>
        <taxon>Alphaproteobacteria</taxon>
        <taxon>Sphingomonadales</taxon>
        <taxon>Erythrobacteraceae</taxon>
        <taxon>Erythrobacter/Porphyrobacter group</taxon>
        <taxon>Erythrobacter</taxon>
    </lineage>
</organism>
<keyword evidence="2" id="KW-0813">Transport</keyword>
<dbReference type="PANTHER" id="PTHR11537">
    <property type="entry name" value="VOLTAGE-GATED POTASSIUM CHANNEL"/>
    <property type="match status" value="1"/>
</dbReference>
<dbReference type="SUPFAM" id="SSF81324">
    <property type="entry name" value="Voltage-gated potassium channels"/>
    <property type="match status" value="1"/>
</dbReference>
<evidence type="ECO:0000256" key="11">
    <source>
        <dbReference type="SAM" id="Coils"/>
    </source>
</evidence>
<proteinExistence type="predicted"/>
<dbReference type="STRING" id="1044.EH31_16570"/>
<dbReference type="PANTHER" id="PTHR11537:SF254">
    <property type="entry name" value="POTASSIUM VOLTAGE-GATED CHANNEL PROTEIN SHAB"/>
    <property type="match status" value="1"/>
</dbReference>
<gene>
    <name evidence="14" type="ORF">EH31_16570</name>
</gene>
<keyword evidence="11" id="KW-0175">Coiled coil</keyword>
<comment type="subcellular location">
    <subcellularLocation>
        <location evidence="1">Membrane</location>
        <topology evidence="1">Multi-pass membrane protein</topology>
    </subcellularLocation>
</comment>
<reference evidence="14 15" key="1">
    <citation type="submission" date="2014-04" db="EMBL/GenBank/DDBJ databases">
        <title>A comprehensive comparison of genomes of Erythrobacter spp. strains.</title>
        <authorList>
            <person name="Zheng Q."/>
        </authorList>
    </citation>
    <scope>NUCLEOTIDE SEQUENCE [LARGE SCALE GENOMIC DNA]</scope>
    <source>
        <strain evidence="14 15">DSM 6997</strain>
    </source>
</reference>